<keyword evidence="9" id="KW-0805">Transcription regulation</keyword>
<proteinExistence type="predicted"/>
<dbReference type="Gene3D" id="1.10.10.60">
    <property type="entry name" value="Homeodomain-like"/>
    <property type="match status" value="1"/>
</dbReference>
<dbReference type="EMBL" id="JBHSDK010000008">
    <property type="protein sequence ID" value="MFC4334647.1"/>
    <property type="molecule type" value="Genomic_DNA"/>
</dbReference>
<organism evidence="15 16">
    <name type="scientific">Salininema proteolyticum</name>
    <dbReference type="NCBI Taxonomy" id="1607685"/>
    <lineage>
        <taxon>Bacteria</taxon>
        <taxon>Bacillati</taxon>
        <taxon>Actinomycetota</taxon>
        <taxon>Actinomycetes</taxon>
        <taxon>Glycomycetales</taxon>
        <taxon>Glycomycetaceae</taxon>
        <taxon>Salininema</taxon>
    </lineage>
</organism>
<evidence type="ECO:0000256" key="3">
    <source>
        <dbReference type="ARBA" id="ARBA00012000"/>
    </source>
</evidence>
<dbReference type="SMART" id="SM00478">
    <property type="entry name" value="ENDO3c"/>
    <property type="match status" value="1"/>
</dbReference>
<keyword evidence="4" id="KW-0489">Methyltransferase</keyword>
<accession>A0ABV8TVI1</accession>
<dbReference type="PROSITE" id="PS00041">
    <property type="entry name" value="HTH_ARAC_FAMILY_1"/>
    <property type="match status" value="1"/>
</dbReference>
<keyword evidence="16" id="KW-1185">Reference proteome</keyword>
<dbReference type="SUPFAM" id="SSF57884">
    <property type="entry name" value="Ada DNA repair protein, N-terminal domain (N-Ada 10)"/>
    <property type="match status" value="1"/>
</dbReference>
<dbReference type="Pfam" id="PF06029">
    <property type="entry name" value="AlkA_N"/>
    <property type="match status" value="1"/>
</dbReference>
<evidence type="ECO:0000256" key="11">
    <source>
        <dbReference type="ARBA" id="ARBA00023159"/>
    </source>
</evidence>
<dbReference type="InterPro" id="IPR004026">
    <property type="entry name" value="Ada_DNA_repair_Zn-bd"/>
</dbReference>
<comment type="cofactor">
    <cofactor evidence="2">
        <name>Zn(2+)</name>
        <dbReference type="ChEBI" id="CHEBI:29105"/>
    </cofactor>
</comment>
<sequence length="486" mass="53030">MQLDTDYCLRAVESRDSRFDGWFYTAVSSTGIYCRPSCPAQTPKPENMSFYPTAAGAQQAGYRACKRCRPDATPGSPEWNYRSDVAARGMRLIREGVVDRDGVPGLARRLGYSVRQLERHFQEEFGAGPKAMARAQRAQTARVLIETTPMAFTEIAFAAGFTSLRSFNDTIGAVFNLTPTLLRERSGKSPTADAMTVRLPFREPLHPDNLFGHLAATGTPGVEDWSEGYYRRTARLPHGPGRIAVRPRHGHIECRLELADMRDASVAINRVRWMLDLDADPSAVDGVLSADEALAPLVRKAPGRRVPRNFDAVEMALKAVIGQQISTKAARTQGRRLAEALGERLSGDGGPGLLYPTAEAVAASDLDFLPVTRRTKATLRTLADAVATGTVDLGPGTDWHETRARLLDVPGVGPWTADVIAMRALGDPDVLLPGDLGVKGAAQRLGLGQTKTDLEKRSRTWAPWRSYAVQHLWATADHPVNDLPEG</sequence>
<dbReference type="SUPFAM" id="SSF55945">
    <property type="entry name" value="TATA-box binding protein-like"/>
    <property type="match status" value="1"/>
</dbReference>
<dbReference type="Pfam" id="PF02805">
    <property type="entry name" value="Ada_Zn_binding"/>
    <property type="match status" value="1"/>
</dbReference>
<dbReference type="Gene3D" id="3.30.310.20">
    <property type="entry name" value="DNA-3-methyladenine glycosylase AlkA, N-terminal domain"/>
    <property type="match status" value="1"/>
</dbReference>
<keyword evidence="11" id="KW-0010">Activator</keyword>
<keyword evidence="7" id="KW-0227">DNA damage</keyword>
<dbReference type="InterPro" id="IPR035451">
    <property type="entry name" value="Ada-like_dom_sf"/>
</dbReference>
<reference evidence="16" key="1">
    <citation type="journal article" date="2019" name="Int. J. Syst. Evol. Microbiol.">
        <title>The Global Catalogue of Microorganisms (GCM) 10K type strain sequencing project: providing services to taxonomists for standard genome sequencing and annotation.</title>
        <authorList>
            <consortium name="The Broad Institute Genomics Platform"/>
            <consortium name="The Broad Institute Genome Sequencing Center for Infectious Disease"/>
            <person name="Wu L."/>
            <person name="Ma J."/>
        </authorList>
    </citation>
    <scope>NUCLEOTIDE SEQUENCE [LARGE SCALE GENOMIC DNA]</scope>
    <source>
        <strain evidence="16">IBRC-M 10908</strain>
    </source>
</reference>
<evidence type="ECO:0000256" key="5">
    <source>
        <dbReference type="ARBA" id="ARBA00022679"/>
    </source>
</evidence>
<dbReference type="Gene3D" id="1.10.340.30">
    <property type="entry name" value="Hypothetical protein, domain 2"/>
    <property type="match status" value="1"/>
</dbReference>
<dbReference type="CDD" id="cd00056">
    <property type="entry name" value="ENDO3c"/>
    <property type="match status" value="1"/>
</dbReference>
<keyword evidence="13" id="KW-0234">DNA repair</keyword>
<dbReference type="SUPFAM" id="SSF48150">
    <property type="entry name" value="DNA-glycosylase"/>
    <property type="match status" value="1"/>
</dbReference>
<keyword evidence="10" id="KW-0238">DNA-binding</keyword>
<dbReference type="InterPro" id="IPR018060">
    <property type="entry name" value="HTH_AraC"/>
</dbReference>
<dbReference type="InterPro" id="IPR010316">
    <property type="entry name" value="AlkA_N"/>
</dbReference>
<evidence type="ECO:0000256" key="2">
    <source>
        <dbReference type="ARBA" id="ARBA00001947"/>
    </source>
</evidence>
<dbReference type="EC" id="3.2.2.21" evidence="3"/>
<dbReference type="InterPro" id="IPR037046">
    <property type="entry name" value="AlkA_N_sf"/>
</dbReference>
<dbReference type="SMART" id="SM01009">
    <property type="entry name" value="AlkA_N"/>
    <property type="match status" value="1"/>
</dbReference>
<dbReference type="SMART" id="SM00342">
    <property type="entry name" value="HTH_ARAC"/>
    <property type="match status" value="1"/>
</dbReference>
<evidence type="ECO:0000256" key="9">
    <source>
        <dbReference type="ARBA" id="ARBA00023015"/>
    </source>
</evidence>
<name>A0ABV8TVI1_9ACTN</name>
<comment type="caution">
    <text evidence="15">The sequence shown here is derived from an EMBL/GenBank/DDBJ whole genome shotgun (WGS) entry which is preliminary data.</text>
</comment>
<dbReference type="PROSITE" id="PS01124">
    <property type="entry name" value="HTH_ARAC_FAMILY_2"/>
    <property type="match status" value="1"/>
</dbReference>
<evidence type="ECO:0000256" key="1">
    <source>
        <dbReference type="ARBA" id="ARBA00000086"/>
    </source>
</evidence>
<evidence type="ECO:0000256" key="13">
    <source>
        <dbReference type="ARBA" id="ARBA00023204"/>
    </source>
</evidence>
<dbReference type="PANTHER" id="PTHR43003">
    <property type="entry name" value="DNA-3-METHYLADENINE GLYCOSYLASE"/>
    <property type="match status" value="1"/>
</dbReference>
<evidence type="ECO:0000256" key="8">
    <source>
        <dbReference type="ARBA" id="ARBA00022833"/>
    </source>
</evidence>
<protein>
    <recommendedName>
        <fullName evidence="3">DNA-3-methyladenine glycosylase II</fullName>
        <ecNumber evidence="3">3.2.2.21</ecNumber>
    </recommendedName>
</protein>
<comment type="catalytic activity">
    <reaction evidence="1">
        <text>Hydrolysis of alkylated DNA, releasing 3-methyladenine, 3-methylguanine, 7-methylguanine and 7-methyladenine.</text>
        <dbReference type="EC" id="3.2.2.21"/>
    </reaction>
</comment>
<dbReference type="RefSeq" id="WP_380618552.1">
    <property type="nucleotide sequence ID" value="NZ_JBHSDK010000008.1"/>
</dbReference>
<gene>
    <name evidence="15" type="ORF">ACFPET_05490</name>
</gene>
<evidence type="ECO:0000256" key="6">
    <source>
        <dbReference type="ARBA" id="ARBA00022723"/>
    </source>
</evidence>
<keyword evidence="6" id="KW-0479">Metal-binding</keyword>
<evidence type="ECO:0000256" key="12">
    <source>
        <dbReference type="ARBA" id="ARBA00023163"/>
    </source>
</evidence>
<dbReference type="InterPro" id="IPR023170">
    <property type="entry name" value="HhH_base_excis_C"/>
</dbReference>
<dbReference type="Gene3D" id="1.10.1670.10">
    <property type="entry name" value="Helix-hairpin-Helix base-excision DNA repair enzymes (C-terminal)"/>
    <property type="match status" value="1"/>
</dbReference>
<evidence type="ECO:0000256" key="10">
    <source>
        <dbReference type="ARBA" id="ARBA00023125"/>
    </source>
</evidence>
<dbReference type="InterPro" id="IPR003265">
    <property type="entry name" value="HhH-GPD_domain"/>
</dbReference>
<evidence type="ECO:0000259" key="14">
    <source>
        <dbReference type="PROSITE" id="PS01124"/>
    </source>
</evidence>
<dbReference type="PANTHER" id="PTHR43003:SF13">
    <property type="entry name" value="DNA-3-METHYLADENINE GLYCOSYLASE 2"/>
    <property type="match status" value="1"/>
</dbReference>
<dbReference type="InterPro" id="IPR011257">
    <property type="entry name" value="DNA_glycosylase"/>
</dbReference>
<evidence type="ECO:0000313" key="16">
    <source>
        <dbReference type="Proteomes" id="UP001595823"/>
    </source>
</evidence>
<dbReference type="Gene3D" id="3.40.10.10">
    <property type="entry name" value="DNA Methylphosphotriester Repair Domain"/>
    <property type="match status" value="1"/>
</dbReference>
<keyword evidence="12" id="KW-0804">Transcription</keyword>
<evidence type="ECO:0000313" key="15">
    <source>
        <dbReference type="EMBL" id="MFC4334647.1"/>
    </source>
</evidence>
<evidence type="ECO:0000256" key="4">
    <source>
        <dbReference type="ARBA" id="ARBA00022603"/>
    </source>
</evidence>
<dbReference type="InterPro" id="IPR051912">
    <property type="entry name" value="Alkylbase_DNA_Glycosylase/TA"/>
</dbReference>
<dbReference type="InterPro" id="IPR009057">
    <property type="entry name" value="Homeodomain-like_sf"/>
</dbReference>
<dbReference type="SUPFAM" id="SSF46689">
    <property type="entry name" value="Homeodomain-like"/>
    <property type="match status" value="1"/>
</dbReference>
<keyword evidence="8" id="KW-0862">Zinc</keyword>
<keyword evidence="5" id="KW-0808">Transferase</keyword>
<dbReference type="InterPro" id="IPR018062">
    <property type="entry name" value="HTH_AraC-typ_CS"/>
</dbReference>
<dbReference type="Pfam" id="PF12833">
    <property type="entry name" value="HTH_18"/>
    <property type="match status" value="1"/>
</dbReference>
<evidence type="ECO:0000256" key="7">
    <source>
        <dbReference type="ARBA" id="ARBA00022763"/>
    </source>
</evidence>
<feature type="domain" description="HTH araC/xylS-type" evidence="14">
    <location>
        <begin position="87"/>
        <end position="185"/>
    </location>
</feature>
<dbReference type="Proteomes" id="UP001595823">
    <property type="component" value="Unassembled WGS sequence"/>
</dbReference>